<reference evidence="2" key="1">
    <citation type="submission" date="2019-06" db="EMBL/GenBank/DDBJ databases">
        <authorList>
            <person name="Zheng W."/>
        </authorList>
    </citation>
    <scope>NUCLEOTIDE SEQUENCE</scope>
    <source>
        <strain evidence="2">QDHG01</strain>
    </source>
</reference>
<protein>
    <submittedName>
        <fullName evidence="2">Uncharacterized protein</fullName>
    </submittedName>
</protein>
<comment type="caution">
    <text evidence="2">The sequence shown here is derived from an EMBL/GenBank/DDBJ whole genome shotgun (WGS) entry which is preliminary data.</text>
</comment>
<keyword evidence="1" id="KW-1133">Transmembrane helix</keyword>
<dbReference type="Proteomes" id="UP000785679">
    <property type="component" value="Unassembled WGS sequence"/>
</dbReference>
<feature type="transmembrane region" description="Helical" evidence="1">
    <location>
        <begin position="74"/>
        <end position="94"/>
    </location>
</feature>
<name>A0A8J8NKL9_HALGN</name>
<organism evidence="2 3">
    <name type="scientific">Halteria grandinella</name>
    <dbReference type="NCBI Taxonomy" id="5974"/>
    <lineage>
        <taxon>Eukaryota</taxon>
        <taxon>Sar</taxon>
        <taxon>Alveolata</taxon>
        <taxon>Ciliophora</taxon>
        <taxon>Intramacronucleata</taxon>
        <taxon>Spirotrichea</taxon>
        <taxon>Stichotrichia</taxon>
        <taxon>Sporadotrichida</taxon>
        <taxon>Halteriidae</taxon>
        <taxon>Halteria</taxon>
    </lineage>
</organism>
<keyword evidence="1" id="KW-0812">Transmembrane</keyword>
<evidence type="ECO:0000256" key="1">
    <source>
        <dbReference type="SAM" id="Phobius"/>
    </source>
</evidence>
<evidence type="ECO:0000313" key="2">
    <source>
        <dbReference type="EMBL" id="TNV76469.1"/>
    </source>
</evidence>
<feature type="transmembrane region" description="Helical" evidence="1">
    <location>
        <begin position="179"/>
        <end position="197"/>
    </location>
</feature>
<accession>A0A8J8NKL9</accession>
<feature type="transmembrane region" description="Helical" evidence="1">
    <location>
        <begin position="147"/>
        <end position="167"/>
    </location>
</feature>
<dbReference type="AlphaFoldDB" id="A0A8J8NKL9"/>
<feature type="transmembrane region" description="Helical" evidence="1">
    <location>
        <begin position="218"/>
        <end position="236"/>
    </location>
</feature>
<proteinExistence type="predicted"/>
<evidence type="ECO:0000313" key="3">
    <source>
        <dbReference type="Proteomes" id="UP000785679"/>
    </source>
</evidence>
<feature type="transmembrane region" description="Helical" evidence="1">
    <location>
        <begin position="23"/>
        <end position="53"/>
    </location>
</feature>
<keyword evidence="3" id="KW-1185">Reference proteome</keyword>
<sequence length="242" mass="27087">MQFDLAAQSPIAVLQGGQISGDIYGYILLLASSGFIIACLAGVYALVYSIHFIPVVIFHDLFSNHALARTINKVLVPLQISAMVLGILVTILIGEVPSNYYSSGSIVERLQALLYQHFAIPVKTVFISISQAIFSPSFNIWNLLKNGLLPLAILVPSIFLTIDRTYLVNVFKNQNEQDFWWRSNIFYWMNIMVAFIYGSRIVYDEEQANGNFTLVDDVLALFSMILVVEPSIFAYIDSVETV</sequence>
<gene>
    <name evidence="2" type="ORF">FGO68_gene2667</name>
</gene>
<keyword evidence="1" id="KW-0472">Membrane</keyword>
<dbReference type="EMBL" id="RRYP01013520">
    <property type="protein sequence ID" value="TNV76469.1"/>
    <property type="molecule type" value="Genomic_DNA"/>
</dbReference>